<evidence type="ECO:0000313" key="4">
    <source>
        <dbReference type="Proteomes" id="UP000070258"/>
    </source>
</evidence>
<evidence type="ECO:0000259" key="1">
    <source>
        <dbReference type="Pfam" id="PF01243"/>
    </source>
</evidence>
<dbReference type="AlphaFoldDB" id="A0A138AP12"/>
<keyword evidence="5" id="KW-1185">Reference proteome</keyword>
<feature type="domain" description="Pyridoxamine 5'-phosphate oxidase N-terminal" evidence="1">
    <location>
        <begin position="19"/>
        <end position="112"/>
    </location>
</feature>
<comment type="caution">
    <text evidence="3">The sequence shown here is derived from an EMBL/GenBank/DDBJ whole genome shotgun (WGS) entry which is preliminary data.</text>
</comment>
<evidence type="ECO:0000313" key="3">
    <source>
        <dbReference type="EMBL" id="KXP12164.1"/>
    </source>
</evidence>
<reference evidence="4" key="3">
    <citation type="submission" date="2016-02" db="EMBL/GenBank/DDBJ databases">
        <authorList>
            <person name="Wen L."/>
            <person name="He K."/>
            <person name="Yang H."/>
        </authorList>
    </citation>
    <scope>NUCLEOTIDE SEQUENCE [LARGE SCALE GENOMIC DNA]</scope>
    <source>
        <strain evidence="4">JCM 15929</strain>
    </source>
</reference>
<dbReference type="Proteomes" id="UP000070409">
    <property type="component" value="Unassembled WGS sequence"/>
</dbReference>
<dbReference type="Gene3D" id="2.30.110.10">
    <property type="entry name" value="Electron Transport, Fmn-binding Protein, Chain A"/>
    <property type="match status" value="1"/>
</dbReference>
<dbReference type="OrthoDB" id="1161330at2"/>
<reference evidence="3" key="2">
    <citation type="submission" date="2016-02" db="EMBL/GenBank/DDBJ databases">
        <authorList>
            <person name="Teng J.L."/>
            <person name="Yang Y."/>
            <person name="Huang Y."/>
            <person name="Guo F."/>
            <person name="Wei W."/>
            <person name="Chen J.H."/>
            <person name="Wong S.Y."/>
            <person name="Lau S.K."/>
            <person name="Woo P.C."/>
        </authorList>
    </citation>
    <scope>NUCLEOTIDE SEQUENCE</scope>
    <source>
        <strain evidence="3">JCM 15929</strain>
    </source>
</reference>
<dbReference type="EMBL" id="LSRE01000002">
    <property type="protein sequence ID" value="KXP01094.1"/>
    <property type="molecule type" value="Genomic_DNA"/>
</dbReference>
<organism evidence="3 4">
    <name type="scientific">Tsukamurella pseudospumae</name>
    <dbReference type="NCBI Taxonomy" id="239498"/>
    <lineage>
        <taxon>Bacteria</taxon>
        <taxon>Bacillati</taxon>
        <taxon>Actinomycetota</taxon>
        <taxon>Actinomycetes</taxon>
        <taxon>Mycobacteriales</taxon>
        <taxon>Tsukamurellaceae</taxon>
        <taxon>Tsukamurella</taxon>
    </lineage>
</organism>
<accession>A0A138AP12</accession>
<gene>
    <name evidence="3" type="ORF">AXK60_23850</name>
    <name evidence="2" type="ORF">AXK61_12390</name>
</gene>
<name>A0A138AP12_9ACTN</name>
<dbReference type="Pfam" id="PF01243">
    <property type="entry name" value="PNPOx_N"/>
    <property type="match status" value="1"/>
</dbReference>
<dbReference type="Proteomes" id="UP000070258">
    <property type="component" value="Unassembled WGS sequence"/>
</dbReference>
<proteinExistence type="predicted"/>
<evidence type="ECO:0000313" key="5">
    <source>
        <dbReference type="Proteomes" id="UP000070409"/>
    </source>
</evidence>
<reference evidence="2 5" key="1">
    <citation type="submission" date="2016-02" db="EMBL/GenBank/DDBJ databases">
        <authorList>
            <person name="Teng J.L."/>
            <person name="Tang Y."/>
            <person name="Huang Y."/>
            <person name="Guo F."/>
            <person name="Wei W."/>
            <person name="Chen J.H."/>
            <person name="Wong S.Y."/>
            <person name="Lau S.K."/>
            <person name="Woo P.C."/>
        </authorList>
    </citation>
    <scope>NUCLEOTIDE SEQUENCE [LARGE SCALE GENOMIC DNA]</scope>
    <source>
        <strain evidence="2 5">JCM 13375</strain>
    </source>
</reference>
<dbReference type="InterPro" id="IPR012349">
    <property type="entry name" value="Split_barrel_FMN-bd"/>
</dbReference>
<sequence length="160" mass="17487">MTDADWALALDTVRRARLSSFHCAVASLNPDGSPHVTPIGSVLLDTRSHTGLYIDVFNVHLARNVTADPRITILAVDSGPIRWGRALVRGHFDRTPGVQLTSTVGPSRRAAPDEAERFRAIVGPLARLRGGRTMWSDLTRVRDLAVSSVRPIRLGTMTSR</sequence>
<dbReference type="EMBL" id="LSRF01000015">
    <property type="protein sequence ID" value="KXP12164.1"/>
    <property type="molecule type" value="Genomic_DNA"/>
</dbReference>
<dbReference type="SUPFAM" id="SSF50475">
    <property type="entry name" value="FMN-binding split barrel"/>
    <property type="match status" value="1"/>
</dbReference>
<dbReference type="InterPro" id="IPR011576">
    <property type="entry name" value="Pyridox_Oxase_N"/>
</dbReference>
<evidence type="ECO:0000313" key="2">
    <source>
        <dbReference type="EMBL" id="KXP01094.1"/>
    </source>
</evidence>
<protein>
    <submittedName>
        <fullName evidence="3">Pyridoxamine 5'-phosphate oxidase</fullName>
    </submittedName>
</protein>
<dbReference type="STRING" id="239498.AXK60_23850"/>